<gene>
    <name evidence="1" type="ORF">EYF80_012767</name>
</gene>
<dbReference type="Proteomes" id="UP000314294">
    <property type="component" value="Unassembled WGS sequence"/>
</dbReference>
<organism evidence="1 2">
    <name type="scientific">Liparis tanakae</name>
    <name type="common">Tanaka's snailfish</name>
    <dbReference type="NCBI Taxonomy" id="230148"/>
    <lineage>
        <taxon>Eukaryota</taxon>
        <taxon>Metazoa</taxon>
        <taxon>Chordata</taxon>
        <taxon>Craniata</taxon>
        <taxon>Vertebrata</taxon>
        <taxon>Euteleostomi</taxon>
        <taxon>Actinopterygii</taxon>
        <taxon>Neopterygii</taxon>
        <taxon>Teleostei</taxon>
        <taxon>Neoteleostei</taxon>
        <taxon>Acanthomorphata</taxon>
        <taxon>Eupercaria</taxon>
        <taxon>Perciformes</taxon>
        <taxon>Cottioidei</taxon>
        <taxon>Cottales</taxon>
        <taxon>Liparidae</taxon>
        <taxon>Liparis</taxon>
    </lineage>
</organism>
<dbReference type="AlphaFoldDB" id="A0A4Z2IGS6"/>
<evidence type="ECO:0000313" key="1">
    <source>
        <dbReference type="EMBL" id="TNN76921.1"/>
    </source>
</evidence>
<accession>A0A4Z2IGS6</accession>
<keyword evidence="2" id="KW-1185">Reference proteome</keyword>
<dbReference type="EMBL" id="SRLO01000088">
    <property type="protein sequence ID" value="TNN76921.1"/>
    <property type="molecule type" value="Genomic_DNA"/>
</dbReference>
<protein>
    <submittedName>
        <fullName evidence="1">Uncharacterized protein</fullName>
    </submittedName>
</protein>
<reference evidence="1 2" key="1">
    <citation type="submission" date="2019-03" db="EMBL/GenBank/DDBJ databases">
        <title>First draft genome of Liparis tanakae, snailfish: a comprehensive survey of snailfish specific genes.</title>
        <authorList>
            <person name="Kim W."/>
            <person name="Song I."/>
            <person name="Jeong J.-H."/>
            <person name="Kim D."/>
            <person name="Kim S."/>
            <person name="Ryu S."/>
            <person name="Song J.Y."/>
            <person name="Lee S.K."/>
        </authorList>
    </citation>
    <scope>NUCLEOTIDE SEQUENCE [LARGE SCALE GENOMIC DNA]</scope>
    <source>
        <tissue evidence="1">Muscle</tissue>
    </source>
</reference>
<comment type="caution">
    <text evidence="1">The sequence shown here is derived from an EMBL/GenBank/DDBJ whole genome shotgun (WGS) entry which is preliminary data.</text>
</comment>
<name>A0A4Z2IGS6_9TELE</name>
<sequence>MKRQDRNTIEAYELSCSHRDQWDQRPSFTGHSGGAASVQLVSHQSQGALKRGIAYRPTKRLRDQLQERGEVVSGYDLRQWWRYRPDPPSCIKAGVVPLAAPQWPLR</sequence>
<evidence type="ECO:0000313" key="2">
    <source>
        <dbReference type="Proteomes" id="UP000314294"/>
    </source>
</evidence>
<proteinExistence type="predicted"/>